<feature type="transmembrane region" description="Helical" evidence="9">
    <location>
        <begin position="75"/>
        <end position="94"/>
    </location>
</feature>
<evidence type="ECO:0000313" key="11">
    <source>
        <dbReference type="EMBL" id="MFC7235279.1"/>
    </source>
</evidence>
<evidence type="ECO:0000256" key="1">
    <source>
        <dbReference type="ARBA" id="ARBA00001981"/>
    </source>
</evidence>
<feature type="transmembrane region" description="Helical" evidence="9">
    <location>
        <begin position="130"/>
        <end position="153"/>
    </location>
</feature>
<gene>
    <name evidence="11" type="ORF">ACFQJ4_08130</name>
</gene>
<feature type="transmembrane region" description="Helical" evidence="9">
    <location>
        <begin position="259"/>
        <end position="278"/>
    </location>
</feature>
<dbReference type="AlphaFoldDB" id="A0ABD5ZP28"/>
<dbReference type="PANTHER" id="PTHR11101:SF80">
    <property type="entry name" value="PHOSPHATE TRANSPORTER"/>
    <property type="match status" value="1"/>
</dbReference>
<dbReference type="GO" id="GO:0016020">
    <property type="term" value="C:membrane"/>
    <property type="evidence" value="ECO:0007669"/>
    <property type="project" value="UniProtKB-SubCell"/>
</dbReference>
<dbReference type="PANTHER" id="PTHR11101">
    <property type="entry name" value="PHOSPHATE TRANSPORTER"/>
    <property type="match status" value="1"/>
</dbReference>
<dbReference type="GeneID" id="79266969"/>
<evidence type="ECO:0000313" key="12">
    <source>
        <dbReference type="Proteomes" id="UP001596398"/>
    </source>
</evidence>
<evidence type="ECO:0000256" key="9">
    <source>
        <dbReference type="RuleBase" id="RU363058"/>
    </source>
</evidence>
<evidence type="ECO:0000256" key="8">
    <source>
        <dbReference type="ARBA" id="ARBA00023136"/>
    </source>
</evidence>
<feature type="transmembrane region" description="Helical" evidence="9">
    <location>
        <begin position="44"/>
        <end position="63"/>
    </location>
</feature>
<name>A0ABD5ZP28_9EURY</name>
<dbReference type="RefSeq" id="WP_276233409.1">
    <property type="nucleotide sequence ID" value="NZ_CP119802.1"/>
</dbReference>
<dbReference type="InterPro" id="IPR001204">
    <property type="entry name" value="Phos_transporter"/>
</dbReference>
<evidence type="ECO:0000256" key="7">
    <source>
        <dbReference type="ARBA" id="ARBA00022989"/>
    </source>
</evidence>
<sequence length="400" mass="40560">MISALLLVGLLVAAFVGYNVGGATTGVAFGPAVGAGVLSKLAAGLLMAVCFFAGGWTVGRNVVETLGGRIVPAELFTLEVSIGVLFFIGTALLVSNSFGVPASTSMTAVGAIAGLGLATGQLNWGVMGRIVVWWLVAPLVAFWVSGVVGRYFYPRINSWVAIDRSDGGLFALDRSGPVPRPALGPGTTPREAAGALTVVVIGCFMAFSSGASNTANAVAPLVGSGELDMNPAILLAGIATGLGALTIARRTLETVGNDLTELPITAAIVVAVISATIITLLSALGIPASFVVVATMSIVGLGWGRATRTARLSETVRGERPGMSPGALAADETPRIGPDGSGTDGEPGEPSPPIGDEEPEDLPSSDDLFEPGRTARVILMQNFVPSVATLGAYLVFSVTL</sequence>
<keyword evidence="8 9" id="KW-0472">Membrane</keyword>
<feature type="region of interest" description="Disordered" evidence="10">
    <location>
        <begin position="312"/>
        <end position="368"/>
    </location>
</feature>
<dbReference type="Proteomes" id="UP001596398">
    <property type="component" value="Unassembled WGS sequence"/>
</dbReference>
<comment type="function">
    <text evidence="1">Potential transporter for phosphate.</text>
</comment>
<organism evidence="11 12">
    <name type="scientific">Halosegnis marinus</name>
    <dbReference type="NCBI Taxonomy" id="3034023"/>
    <lineage>
        <taxon>Archaea</taxon>
        <taxon>Methanobacteriati</taxon>
        <taxon>Methanobacteriota</taxon>
        <taxon>Stenosarchaea group</taxon>
        <taxon>Halobacteria</taxon>
        <taxon>Halobacteriales</taxon>
        <taxon>Natronomonadaceae</taxon>
        <taxon>Halosegnis</taxon>
    </lineage>
</organism>
<comment type="caution">
    <text evidence="11">The sequence shown here is derived from an EMBL/GenBank/DDBJ whole genome shotgun (WGS) entry which is preliminary data.</text>
</comment>
<evidence type="ECO:0000256" key="6">
    <source>
        <dbReference type="ARBA" id="ARBA00022692"/>
    </source>
</evidence>
<keyword evidence="4 9" id="KW-0813">Transport</keyword>
<accession>A0ABD5ZP28</accession>
<evidence type="ECO:0000256" key="2">
    <source>
        <dbReference type="ARBA" id="ARBA00004141"/>
    </source>
</evidence>
<reference evidence="11 12" key="1">
    <citation type="journal article" date="2019" name="Int. J. Syst. Evol. Microbiol.">
        <title>The Global Catalogue of Microorganisms (GCM) 10K type strain sequencing project: providing services to taxonomists for standard genome sequencing and annotation.</title>
        <authorList>
            <consortium name="The Broad Institute Genomics Platform"/>
            <consortium name="The Broad Institute Genome Sequencing Center for Infectious Disease"/>
            <person name="Wu L."/>
            <person name="Ma J."/>
        </authorList>
    </citation>
    <scope>NUCLEOTIDE SEQUENCE [LARGE SCALE GENOMIC DNA]</scope>
    <source>
        <strain evidence="11 12">DT85</strain>
    </source>
</reference>
<dbReference type="Pfam" id="PF01384">
    <property type="entry name" value="PHO4"/>
    <property type="match status" value="2"/>
</dbReference>
<comment type="similarity">
    <text evidence="3 9">Belongs to the inorganic phosphate transporter (PiT) (TC 2.A.20) family.</text>
</comment>
<feature type="transmembrane region" description="Helical" evidence="9">
    <location>
        <begin position="100"/>
        <end position="118"/>
    </location>
</feature>
<evidence type="ECO:0000256" key="4">
    <source>
        <dbReference type="ARBA" id="ARBA00022448"/>
    </source>
</evidence>
<feature type="compositionally biased region" description="Acidic residues" evidence="10">
    <location>
        <begin position="355"/>
        <end position="368"/>
    </location>
</feature>
<proteinExistence type="inferred from homology"/>
<keyword evidence="7 9" id="KW-1133">Transmembrane helix</keyword>
<dbReference type="EMBL" id="JBHTAP010000001">
    <property type="protein sequence ID" value="MFC7235279.1"/>
    <property type="molecule type" value="Genomic_DNA"/>
</dbReference>
<feature type="transmembrane region" description="Helical" evidence="9">
    <location>
        <begin position="229"/>
        <end position="247"/>
    </location>
</feature>
<dbReference type="GO" id="GO:0006817">
    <property type="term" value="P:phosphate ion transport"/>
    <property type="evidence" value="ECO:0007669"/>
    <property type="project" value="UniProtKB-KW"/>
</dbReference>
<evidence type="ECO:0000256" key="5">
    <source>
        <dbReference type="ARBA" id="ARBA00022592"/>
    </source>
</evidence>
<keyword evidence="12" id="KW-1185">Reference proteome</keyword>
<comment type="subcellular location">
    <subcellularLocation>
        <location evidence="2 9">Membrane</location>
        <topology evidence="2 9">Multi-pass membrane protein</topology>
    </subcellularLocation>
</comment>
<keyword evidence="5 9" id="KW-0592">Phosphate transport</keyword>
<evidence type="ECO:0000256" key="10">
    <source>
        <dbReference type="SAM" id="MobiDB-lite"/>
    </source>
</evidence>
<evidence type="ECO:0000256" key="3">
    <source>
        <dbReference type="ARBA" id="ARBA00009916"/>
    </source>
</evidence>
<protein>
    <recommendedName>
        <fullName evidence="9">Phosphate transporter</fullName>
    </recommendedName>
</protein>
<keyword evidence="6 9" id="KW-0812">Transmembrane</keyword>